<evidence type="ECO:0000313" key="3">
    <source>
        <dbReference type="Proteomes" id="UP000001916"/>
    </source>
</evidence>
<dbReference type="InterPro" id="IPR015422">
    <property type="entry name" value="PyrdxlP-dep_Trfase_small"/>
</dbReference>
<dbReference type="InterPro" id="IPR015421">
    <property type="entry name" value="PyrdxlP-dep_Trfase_major"/>
</dbReference>
<dbReference type="RefSeq" id="WP_013156891.1">
    <property type="nucleotide sequence ID" value="NC_014212.1"/>
</dbReference>
<dbReference type="Gene3D" id="3.40.640.10">
    <property type="entry name" value="Type I PLP-dependent aspartate aminotransferase-like (Major domain)"/>
    <property type="match status" value="1"/>
</dbReference>
<protein>
    <submittedName>
        <fullName evidence="2">Cysteine desulfurase family protein</fullName>
        <ecNumber evidence="2">2.8.1.7</ecNumber>
    </submittedName>
</protein>
<feature type="domain" description="Aminotransferase class V" evidence="1">
    <location>
        <begin position="20"/>
        <end position="391"/>
    </location>
</feature>
<reference evidence="2 3" key="1">
    <citation type="journal article" date="2010" name="Stand. Genomic Sci.">
        <title>Complete genome sequence of Meiothermus silvanus type strain (VI-R2).</title>
        <authorList>
            <person name="Sikorski J."/>
            <person name="Tindall B.J."/>
            <person name="Lowry S."/>
            <person name="Lucas S."/>
            <person name="Nolan M."/>
            <person name="Copeland A."/>
            <person name="Glavina Del Rio T."/>
            <person name="Tice H."/>
            <person name="Cheng J.F."/>
            <person name="Han C."/>
            <person name="Pitluck S."/>
            <person name="Liolios K."/>
            <person name="Ivanova N."/>
            <person name="Mavromatis K."/>
            <person name="Mikhailova N."/>
            <person name="Pati A."/>
            <person name="Goodwin L."/>
            <person name="Chen A."/>
            <person name="Palaniappan K."/>
            <person name="Land M."/>
            <person name="Hauser L."/>
            <person name="Chang Y.J."/>
            <person name="Jeffries C.D."/>
            <person name="Rohde M."/>
            <person name="Goker M."/>
            <person name="Woyke T."/>
            <person name="Bristow J."/>
            <person name="Eisen J.A."/>
            <person name="Markowitz V."/>
            <person name="Hugenholtz P."/>
            <person name="Kyrpides N.C."/>
            <person name="Klenk H.P."/>
            <person name="Lapidus A."/>
        </authorList>
    </citation>
    <scope>NUCLEOTIDE SEQUENCE [LARGE SCALE GENOMIC DNA]</scope>
    <source>
        <strain evidence="3">ATCC 700542 / DSM 9946 / VI-R2</strain>
    </source>
</reference>
<dbReference type="InterPro" id="IPR011340">
    <property type="entry name" value="Cys_dSase-rel"/>
</dbReference>
<dbReference type="Gene3D" id="3.90.1150.10">
    <property type="entry name" value="Aspartate Aminotransferase, domain 1"/>
    <property type="match status" value="1"/>
</dbReference>
<dbReference type="eggNOG" id="COG0520">
    <property type="taxonomic scope" value="Bacteria"/>
</dbReference>
<dbReference type="InterPro" id="IPR000192">
    <property type="entry name" value="Aminotrans_V_dom"/>
</dbReference>
<dbReference type="PANTHER" id="PTHR43586:SF21">
    <property type="entry name" value="PYRIDOXAL PHOSPHATE (PLP)-DEPENDENT ASPARTATE AMINOTRANSFERASE SUPERFAMILY"/>
    <property type="match status" value="1"/>
</dbReference>
<gene>
    <name evidence="2" type="ordered locus">Mesil_0343</name>
</gene>
<dbReference type="InterPro" id="IPR015424">
    <property type="entry name" value="PyrdxlP-dep_Trfase"/>
</dbReference>
<dbReference type="GO" id="GO:0031071">
    <property type="term" value="F:cysteine desulfurase activity"/>
    <property type="evidence" value="ECO:0007669"/>
    <property type="project" value="UniProtKB-EC"/>
</dbReference>
<keyword evidence="3" id="KW-1185">Reference proteome</keyword>
<organism evidence="2 3">
    <name type="scientific">Allomeiothermus silvanus (strain ATCC 700542 / DSM 9946 / NBRC 106475 / NCIMB 13440 / VI-R2)</name>
    <name type="common">Thermus silvanus</name>
    <dbReference type="NCBI Taxonomy" id="526227"/>
    <lineage>
        <taxon>Bacteria</taxon>
        <taxon>Thermotogati</taxon>
        <taxon>Deinococcota</taxon>
        <taxon>Deinococci</taxon>
        <taxon>Thermales</taxon>
        <taxon>Thermaceae</taxon>
        <taxon>Allomeiothermus</taxon>
    </lineage>
</organism>
<dbReference type="KEGG" id="msv:Mesil_0343"/>
<evidence type="ECO:0000313" key="2">
    <source>
        <dbReference type="EMBL" id="ADH62284.1"/>
    </source>
</evidence>
<evidence type="ECO:0000259" key="1">
    <source>
        <dbReference type="Pfam" id="PF00266"/>
    </source>
</evidence>
<dbReference type="NCBIfam" id="TIGR01976">
    <property type="entry name" value="am_tr_V_VC1184"/>
    <property type="match status" value="1"/>
</dbReference>
<keyword evidence="2" id="KW-0808">Transferase</keyword>
<name>D7BI10_ALLS1</name>
<proteinExistence type="predicted"/>
<dbReference type="HOGENOM" id="CLU_003433_2_2_0"/>
<dbReference type="PANTHER" id="PTHR43586">
    <property type="entry name" value="CYSTEINE DESULFURASE"/>
    <property type="match status" value="1"/>
</dbReference>
<dbReference type="Pfam" id="PF00266">
    <property type="entry name" value="Aminotran_5"/>
    <property type="match status" value="1"/>
</dbReference>
<dbReference type="Proteomes" id="UP000001916">
    <property type="component" value="Chromosome"/>
</dbReference>
<sequence length="398" mass="43771">MVQPQTDCKRYFPALQSGFVYLDNAAGSQVPRHTIQAISDFLSIGSSNVGQLHPASRRAGEVKERARLETAHFLGCDPSEVVFGQSATHLTFGLARAFSRLWGPGDEVVVSGLEHEANASPWRNLEKIGVRVKVWEARWPEGRLWLEDLRPLLSPQTRLVAITAASNLLGTLTDVKGAVEAAKSVGAWTVVDTVAYSPHHLPDVKGWGADFVFFSAYKVFGPHLAFLYVRRELIPELPTDKLWFIPDDSPLKFEPGTAQHELLAGWLGSLEYLREVLGGGIAGREGLERAYAWIEEIEGDLIQDALAGLEALSKVKLYGLPTAEGRTATFCFSVEGYHPREVEARLLEAGIGVSTGHCYATLPAQSLGIFPEASLRASLVHYNTREDLERFLGVLERL</sequence>
<accession>D7BI10</accession>
<dbReference type="SUPFAM" id="SSF53383">
    <property type="entry name" value="PLP-dependent transferases"/>
    <property type="match status" value="1"/>
</dbReference>
<dbReference type="AlphaFoldDB" id="D7BI10"/>
<dbReference type="EMBL" id="CP002042">
    <property type="protein sequence ID" value="ADH62284.1"/>
    <property type="molecule type" value="Genomic_DNA"/>
</dbReference>
<dbReference type="OrthoDB" id="9804366at2"/>
<dbReference type="EC" id="2.8.1.7" evidence="2"/>
<dbReference type="STRING" id="526227.Mesil_0343"/>